<evidence type="ECO:0000256" key="3">
    <source>
        <dbReference type="ARBA" id="ARBA00022448"/>
    </source>
</evidence>
<feature type="domain" description="Major facilitator superfamily (MFS) profile" evidence="9">
    <location>
        <begin position="17"/>
        <end position="464"/>
    </location>
</feature>
<dbReference type="PANTHER" id="PTHR48022">
    <property type="entry name" value="PLASTIDIC GLUCOSE TRANSPORTER 4"/>
    <property type="match status" value="1"/>
</dbReference>
<keyword evidence="11" id="KW-1185">Reference proteome</keyword>
<evidence type="ECO:0000256" key="1">
    <source>
        <dbReference type="ARBA" id="ARBA00004141"/>
    </source>
</evidence>
<feature type="transmembrane region" description="Helical" evidence="8">
    <location>
        <begin position="183"/>
        <end position="202"/>
    </location>
</feature>
<dbReference type="InterPro" id="IPR005828">
    <property type="entry name" value="MFS_sugar_transport-like"/>
</dbReference>
<feature type="region of interest" description="Disordered" evidence="7">
    <location>
        <begin position="493"/>
        <end position="530"/>
    </location>
</feature>
<evidence type="ECO:0000313" key="10">
    <source>
        <dbReference type="EMBL" id="ERF74740.1"/>
    </source>
</evidence>
<proteinExistence type="inferred from homology"/>
<dbReference type="Pfam" id="PF00083">
    <property type="entry name" value="Sugar_tr"/>
    <property type="match status" value="1"/>
</dbReference>
<dbReference type="PANTHER" id="PTHR48022:SF68">
    <property type="entry name" value="MAJOR FACILITATOR SUPERFAMILY (MFS) PROFILE DOMAIN-CONTAINING PROTEIN-RELATED"/>
    <property type="match status" value="1"/>
</dbReference>
<comment type="similarity">
    <text evidence="2">Belongs to the major facilitator superfamily. Sugar transporter (TC 2.A.1.1) family.</text>
</comment>
<keyword evidence="4 8" id="KW-0812">Transmembrane</keyword>
<reference evidence="11" key="1">
    <citation type="journal article" date="2014" name="BMC Genomics">
        <title>Genome characteristics reveal the impact of lichenization on lichen-forming fungus Endocarpon pusillum Hedwig (Verrucariales, Ascomycota).</title>
        <authorList>
            <person name="Wang Y.-Y."/>
            <person name="Liu B."/>
            <person name="Zhang X.-Y."/>
            <person name="Zhou Q.-M."/>
            <person name="Zhang T."/>
            <person name="Li H."/>
            <person name="Yu Y.-F."/>
            <person name="Zhang X.-L."/>
            <person name="Hao X.-Y."/>
            <person name="Wang M."/>
            <person name="Wang L."/>
            <person name="Wei J.-C."/>
        </authorList>
    </citation>
    <scope>NUCLEOTIDE SEQUENCE [LARGE SCALE GENOMIC DNA]</scope>
    <source>
        <strain evidence="11">Z07020 / HMAS-L-300199</strain>
    </source>
</reference>
<dbReference type="HOGENOM" id="CLU_001265_30_3_1"/>
<feature type="transmembrane region" description="Helical" evidence="8">
    <location>
        <begin position="341"/>
        <end position="360"/>
    </location>
</feature>
<dbReference type="InterPro" id="IPR050360">
    <property type="entry name" value="MFS_Sugar_Transporters"/>
</dbReference>
<dbReference type="InterPro" id="IPR020846">
    <property type="entry name" value="MFS_dom"/>
</dbReference>
<feature type="transmembrane region" description="Helical" evidence="8">
    <location>
        <begin position="86"/>
        <end position="108"/>
    </location>
</feature>
<dbReference type="GO" id="GO:0016020">
    <property type="term" value="C:membrane"/>
    <property type="evidence" value="ECO:0007669"/>
    <property type="project" value="UniProtKB-SubCell"/>
</dbReference>
<evidence type="ECO:0000256" key="7">
    <source>
        <dbReference type="SAM" id="MobiDB-lite"/>
    </source>
</evidence>
<dbReference type="AlphaFoldDB" id="U1HVL5"/>
<dbReference type="PRINTS" id="PR00171">
    <property type="entry name" value="SUGRTRNSPORT"/>
</dbReference>
<dbReference type="EMBL" id="KE720869">
    <property type="protein sequence ID" value="ERF74740.1"/>
    <property type="molecule type" value="Genomic_DNA"/>
</dbReference>
<feature type="transmembrane region" description="Helical" evidence="8">
    <location>
        <begin position="156"/>
        <end position="177"/>
    </location>
</feature>
<dbReference type="OMA" id="FAGWWTW"/>
<feature type="transmembrane region" description="Helical" evidence="8">
    <location>
        <begin position="17"/>
        <end position="38"/>
    </location>
</feature>
<dbReference type="InterPro" id="IPR005829">
    <property type="entry name" value="Sugar_transporter_CS"/>
</dbReference>
<feature type="transmembrane region" description="Helical" evidence="8">
    <location>
        <begin position="439"/>
        <end position="457"/>
    </location>
</feature>
<dbReference type="SUPFAM" id="SSF103473">
    <property type="entry name" value="MFS general substrate transporter"/>
    <property type="match status" value="1"/>
</dbReference>
<dbReference type="RefSeq" id="XP_007787910.1">
    <property type="nucleotide sequence ID" value="XM_007789720.1"/>
</dbReference>
<feature type="transmembrane region" description="Helical" evidence="8">
    <location>
        <begin position="372"/>
        <end position="393"/>
    </location>
</feature>
<keyword evidence="3" id="KW-0813">Transport</keyword>
<dbReference type="PROSITE" id="PS00217">
    <property type="entry name" value="SUGAR_TRANSPORT_2"/>
    <property type="match status" value="1"/>
</dbReference>
<feature type="transmembrane region" description="Helical" evidence="8">
    <location>
        <begin position="58"/>
        <end position="79"/>
    </location>
</feature>
<comment type="subcellular location">
    <subcellularLocation>
        <location evidence="1">Membrane</location>
        <topology evidence="1">Multi-pass membrane protein</topology>
    </subcellularLocation>
</comment>
<dbReference type="eggNOG" id="KOG0254">
    <property type="taxonomic scope" value="Eukaryota"/>
</dbReference>
<evidence type="ECO:0000256" key="6">
    <source>
        <dbReference type="ARBA" id="ARBA00023136"/>
    </source>
</evidence>
<dbReference type="GeneID" id="19239862"/>
<keyword evidence="5 8" id="KW-1133">Transmembrane helix</keyword>
<dbReference type="OrthoDB" id="2544694at2759"/>
<evidence type="ECO:0000313" key="11">
    <source>
        <dbReference type="Proteomes" id="UP000019373"/>
    </source>
</evidence>
<feature type="transmembrane region" description="Helical" evidence="8">
    <location>
        <begin position="114"/>
        <end position="135"/>
    </location>
</feature>
<protein>
    <recommendedName>
        <fullName evidence="9">Major facilitator superfamily (MFS) profile domain-containing protein</fullName>
    </recommendedName>
</protein>
<feature type="transmembrane region" description="Helical" evidence="8">
    <location>
        <begin position="309"/>
        <end position="329"/>
    </location>
</feature>
<feature type="transmembrane region" description="Helical" evidence="8">
    <location>
        <begin position="413"/>
        <end position="432"/>
    </location>
</feature>
<organism evidence="10 11">
    <name type="scientific">Endocarpon pusillum (strain Z07020 / HMAS-L-300199)</name>
    <name type="common">Lichen-forming fungus</name>
    <dbReference type="NCBI Taxonomy" id="1263415"/>
    <lineage>
        <taxon>Eukaryota</taxon>
        <taxon>Fungi</taxon>
        <taxon>Dikarya</taxon>
        <taxon>Ascomycota</taxon>
        <taxon>Pezizomycotina</taxon>
        <taxon>Eurotiomycetes</taxon>
        <taxon>Chaetothyriomycetidae</taxon>
        <taxon>Verrucariales</taxon>
        <taxon>Verrucariaceae</taxon>
        <taxon>Endocarpon</taxon>
    </lineage>
</organism>
<dbReference type="InterPro" id="IPR003663">
    <property type="entry name" value="Sugar/inositol_transpt"/>
</dbReference>
<gene>
    <name evidence="10" type="ORF">EPUS_04909</name>
</gene>
<sequence length="530" mass="58384">MAPLTSLRRYMNKQTEVVLFSSTAIALYGYDQGLMSLINTNFDYLQTMGLAESDPMVGVIVSVYYLGCAVGAVLASFFADAKGRRPGIFACLATASLGNLLMFIAGLWTSKGAMTLMLIGRTVMGLGVGGIDAVVPVYSSELSSDDARGTALAQEFQANVFGLNMAFAINLLLTNQLSKFNQWAWRLPIIIMQIYPIMLFAVSTRLPETPRWLVLHNKKDRAKKSLIRVFGEEGAQEQLDELITAHEKEQKDGMVSYSDMLFPSGPQFHPTVITVMGQINQALTGYGAVSVYGPQIFELLGFAVMTAEYLTMGNYLFYLIMMTFAWLLIDRMGRRWLLVHSAWLLALSFLILTLLGGLATNNTQLHISPLSAGIPGVIILYLATSTFGIGWLVPPWLIPTEIYPSSARAQGSAISVIIWGFANFAVTLLTPIGFNHLKYWLFLVFAVTNAFAGWWTWMYCPESGGRSFEENQDFFAEAGEKGRWKVKVVKGGEWLDMPEQGSDEEEGEGNKADDGGERQPLLGGLMRGSS</sequence>
<dbReference type="InterPro" id="IPR036259">
    <property type="entry name" value="MFS_trans_sf"/>
</dbReference>
<evidence type="ECO:0000259" key="9">
    <source>
        <dbReference type="PROSITE" id="PS50850"/>
    </source>
</evidence>
<dbReference type="Gene3D" id="1.20.1250.20">
    <property type="entry name" value="MFS general substrate transporter like domains"/>
    <property type="match status" value="1"/>
</dbReference>
<dbReference type="PROSITE" id="PS50850">
    <property type="entry name" value="MFS"/>
    <property type="match status" value="1"/>
</dbReference>
<feature type="compositionally biased region" description="Basic and acidic residues" evidence="7">
    <location>
        <begin position="508"/>
        <end position="517"/>
    </location>
</feature>
<name>U1HVL5_ENDPU</name>
<accession>U1HVL5</accession>
<evidence type="ECO:0000256" key="2">
    <source>
        <dbReference type="ARBA" id="ARBA00010992"/>
    </source>
</evidence>
<evidence type="ECO:0000256" key="4">
    <source>
        <dbReference type="ARBA" id="ARBA00022692"/>
    </source>
</evidence>
<dbReference type="Proteomes" id="UP000019373">
    <property type="component" value="Unassembled WGS sequence"/>
</dbReference>
<dbReference type="GO" id="GO:0005351">
    <property type="term" value="F:carbohydrate:proton symporter activity"/>
    <property type="evidence" value="ECO:0007669"/>
    <property type="project" value="TreeGrafter"/>
</dbReference>
<evidence type="ECO:0000256" key="8">
    <source>
        <dbReference type="SAM" id="Phobius"/>
    </source>
</evidence>
<evidence type="ECO:0000256" key="5">
    <source>
        <dbReference type="ARBA" id="ARBA00022989"/>
    </source>
</evidence>
<keyword evidence="6 8" id="KW-0472">Membrane</keyword>